<dbReference type="Pfam" id="PF13847">
    <property type="entry name" value="Methyltransf_31"/>
    <property type="match status" value="1"/>
</dbReference>
<dbReference type="InterPro" id="IPR025714">
    <property type="entry name" value="Methyltranfer_dom"/>
</dbReference>
<dbReference type="Proteomes" id="UP001369958">
    <property type="component" value="Plasmid unnamed"/>
</dbReference>
<name>A0ABZ2I9M2_9HYPH</name>
<dbReference type="GO" id="GO:0008168">
    <property type="term" value="F:methyltransferase activity"/>
    <property type="evidence" value="ECO:0007669"/>
    <property type="project" value="UniProtKB-KW"/>
</dbReference>
<geneLocation type="plasmid" evidence="2 3">
    <name>unnamed</name>
</geneLocation>
<dbReference type="EMBL" id="CP146276">
    <property type="protein sequence ID" value="WWT34869.1"/>
    <property type="molecule type" value="Genomic_DNA"/>
</dbReference>
<dbReference type="PANTHER" id="PTHR43861">
    <property type="entry name" value="TRANS-ACONITATE 2-METHYLTRANSFERASE-RELATED"/>
    <property type="match status" value="1"/>
</dbReference>
<dbReference type="RefSeq" id="WP_338611006.1">
    <property type="nucleotide sequence ID" value="NZ_CP146276.1"/>
</dbReference>
<dbReference type="CDD" id="cd02440">
    <property type="entry name" value="AdoMet_MTases"/>
    <property type="match status" value="1"/>
</dbReference>
<dbReference type="Gene3D" id="3.40.50.150">
    <property type="entry name" value="Vaccinia Virus protein VP39"/>
    <property type="match status" value="1"/>
</dbReference>
<gene>
    <name evidence="2" type="ORF">V6617_18445</name>
</gene>
<accession>A0ABZ2I9M2</accession>
<dbReference type="GO" id="GO:0032259">
    <property type="term" value="P:methylation"/>
    <property type="evidence" value="ECO:0007669"/>
    <property type="project" value="UniProtKB-KW"/>
</dbReference>
<keyword evidence="2" id="KW-0614">Plasmid</keyword>
<proteinExistence type="predicted"/>
<reference evidence="2 3" key="1">
    <citation type="submission" date="2024-02" db="EMBL/GenBank/DDBJ databases">
        <title>Complete genome sequence of Pelagibacterium nitratireducens ZH15.</title>
        <authorList>
            <person name="Zhao L.H."/>
        </authorList>
    </citation>
    <scope>NUCLEOTIDE SEQUENCE [LARGE SCALE GENOMIC DNA]</scope>
    <source>
        <strain evidence="2 3">ZH15</strain>
        <plasmid evidence="2 3">unnamed</plasmid>
    </source>
</reference>
<keyword evidence="2" id="KW-0489">Methyltransferase</keyword>
<organism evidence="2 3">
    <name type="scientific">Pelagibacterium nitratireducens</name>
    <dbReference type="NCBI Taxonomy" id="1046114"/>
    <lineage>
        <taxon>Bacteria</taxon>
        <taxon>Pseudomonadati</taxon>
        <taxon>Pseudomonadota</taxon>
        <taxon>Alphaproteobacteria</taxon>
        <taxon>Hyphomicrobiales</taxon>
        <taxon>Devosiaceae</taxon>
        <taxon>Pelagibacterium</taxon>
    </lineage>
</organism>
<keyword evidence="3" id="KW-1185">Reference proteome</keyword>
<evidence type="ECO:0000313" key="2">
    <source>
        <dbReference type="EMBL" id="WWT34869.1"/>
    </source>
</evidence>
<evidence type="ECO:0000313" key="3">
    <source>
        <dbReference type="Proteomes" id="UP001369958"/>
    </source>
</evidence>
<dbReference type="SUPFAM" id="SSF53335">
    <property type="entry name" value="S-adenosyl-L-methionine-dependent methyltransferases"/>
    <property type="match status" value="1"/>
</dbReference>
<protein>
    <submittedName>
        <fullName evidence="2">Methyltransferase domain-containing protein</fullName>
    </submittedName>
</protein>
<sequence length="223" mass="24603">MGLLSRSEIRCLYDRTAPIYDWALFAYRLLGVQAQRRTLIRMANIRSGDTVIDLGCGTGANFPFLVHAVGPQGRIIGIDLSTSMLERARALVDRKGWSNVDLIQGDIAEAPNRFEFDAAIAAFALEMVPDYSEVIATIARRLPPGGRLASIGLKHPDRWPGWLVDFAIAINKPFGVSRDYQDLAPWQAMDSHLHDVTFQELWWGAGYRCVGTGRSLGTAVATA</sequence>
<dbReference type="InterPro" id="IPR029063">
    <property type="entry name" value="SAM-dependent_MTases_sf"/>
</dbReference>
<feature type="domain" description="Methyltransferase" evidence="1">
    <location>
        <begin position="46"/>
        <end position="150"/>
    </location>
</feature>
<evidence type="ECO:0000259" key="1">
    <source>
        <dbReference type="Pfam" id="PF13847"/>
    </source>
</evidence>
<dbReference type="PANTHER" id="PTHR43861:SF1">
    <property type="entry name" value="TRANS-ACONITATE 2-METHYLTRANSFERASE"/>
    <property type="match status" value="1"/>
</dbReference>
<keyword evidence="2" id="KW-0808">Transferase</keyword>